<dbReference type="Proteomes" id="UP001054945">
    <property type="component" value="Unassembled WGS sequence"/>
</dbReference>
<proteinExistence type="predicted"/>
<accession>A0AAV4VLW2</accession>
<evidence type="ECO:0000313" key="2">
    <source>
        <dbReference type="EMBL" id="GIY70579.1"/>
    </source>
</evidence>
<feature type="compositionally biased region" description="Polar residues" evidence="1">
    <location>
        <begin position="56"/>
        <end position="74"/>
    </location>
</feature>
<gene>
    <name evidence="2" type="ORF">CEXT_701871</name>
</gene>
<feature type="region of interest" description="Disordered" evidence="1">
    <location>
        <begin position="1"/>
        <end position="87"/>
    </location>
</feature>
<evidence type="ECO:0000256" key="1">
    <source>
        <dbReference type="SAM" id="MobiDB-lite"/>
    </source>
</evidence>
<dbReference type="EMBL" id="BPLR01014690">
    <property type="protein sequence ID" value="GIY70579.1"/>
    <property type="molecule type" value="Genomic_DNA"/>
</dbReference>
<comment type="caution">
    <text evidence="2">The sequence shown here is derived from an EMBL/GenBank/DDBJ whole genome shotgun (WGS) entry which is preliminary data.</text>
</comment>
<reference evidence="2 3" key="1">
    <citation type="submission" date="2021-06" db="EMBL/GenBank/DDBJ databases">
        <title>Caerostris extrusa draft genome.</title>
        <authorList>
            <person name="Kono N."/>
            <person name="Arakawa K."/>
        </authorList>
    </citation>
    <scope>NUCLEOTIDE SEQUENCE [LARGE SCALE GENOMIC DNA]</scope>
</reference>
<keyword evidence="3" id="KW-1185">Reference proteome</keyword>
<feature type="compositionally biased region" description="Basic and acidic residues" evidence="1">
    <location>
        <begin position="75"/>
        <end position="87"/>
    </location>
</feature>
<sequence>MERRVGKEFPLPTERGGRVESDSNCPGRKCSTDRIAAAHQYAGKPLRPQSGKRKGSSGTSENLSGITANLLKNESTGEEKVEELYLL</sequence>
<name>A0AAV4VLW2_CAEEX</name>
<dbReference type="AlphaFoldDB" id="A0AAV4VLW2"/>
<protein>
    <submittedName>
        <fullName evidence="2">Uncharacterized protein</fullName>
    </submittedName>
</protein>
<evidence type="ECO:0000313" key="3">
    <source>
        <dbReference type="Proteomes" id="UP001054945"/>
    </source>
</evidence>
<organism evidence="2 3">
    <name type="scientific">Caerostris extrusa</name>
    <name type="common">Bark spider</name>
    <name type="synonym">Caerostris bankana</name>
    <dbReference type="NCBI Taxonomy" id="172846"/>
    <lineage>
        <taxon>Eukaryota</taxon>
        <taxon>Metazoa</taxon>
        <taxon>Ecdysozoa</taxon>
        <taxon>Arthropoda</taxon>
        <taxon>Chelicerata</taxon>
        <taxon>Arachnida</taxon>
        <taxon>Araneae</taxon>
        <taxon>Araneomorphae</taxon>
        <taxon>Entelegynae</taxon>
        <taxon>Araneoidea</taxon>
        <taxon>Araneidae</taxon>
        <taxon>Caerostris</taxon>
    </lineage>
</organism>